<dbReference type="SMART" id="SM00612">
    <property type="entry name" value="Kelch"/>
    <property type="match status" value="5"/>
</dbReference>
<keyword evidence="1" id="KW-0880">Kelch repeat</keyword>
<dbReference type="Gene3D" id="2.120.10.80">
    <property type="entry name" value="Kelch-type beta propeller"/>
    <property type="match status" value="2"/>
</dbReference>
<dbReference type="PANTHER" id="PTHR45632">
    <property type="entry name" value="LD33804P"/>
    <property type="match status" value="1"/>
</dbReference>
<dbReference type="PROSITE" id="PS50097">
    <property type="entry name" value="BTB"/>
    <property type="match status" value="1"/>
</dbReference>
<dbReference type="SUPFAM" id="SSF117281">
    <property type="entry name" value="Kelch motif"/>
    <property type="match status" value="1"/>
</dbReference>
<keyword evidence="2" id="KW-0677">Repeat</keyword>
<evidence type="ECO:0000259" key="3">
    <source>
        <dbReference type="PROSITE" id="PS50097"/>
    </source>
</evidence>
<dbReference type="InterPro" id="IPR011333">
    <property type="entry name" value="SKP1/BTB/POZ_sf"/>
</dbReference>
<evidence type="ECO:0000256" key="2">
    <source>
        <dbReference type="ARBA" id="ARBA00022737"/>
    </source>
</evidence>
<dbReference type="Gene3D" id="3.30.710.10">
    <property type="entry name" value="Potassium Channel Kv1.1, Chain A"/>
    <property type="match status" value="1"/>
</dbReference>
<reference evidence="4" key="1">
    <citation type="submission" date="2025-08" db="UniProtKB">
        <authorList>
            <consortium name="Ensembl"/>
        </authorList>
    </citation>
    <scope>IDENTIFICATION</scope>
</reference>
<dbReference type="HOGENOM" id="CLU_004253_14_6_1"/>
<dbReference type="InterPro" id="IPR006652">
    <property type="entry name" value="Kelch_1"/>
</dbReference>
<dbReference type="InterPro" id="IPR015915">
    <property type="entry name" value="Kelch-typ_b-propeller"/>
</dbReference>
<dbReference type="SMART" id="SM00875">
    <property type="entry name" value="BACK"/>
    <property type="match status" value="1"/>
</dbReference>
<evidence type="ECO:0000256" key="1">
    <source>
        <dbReference type="ARBA" id="ARBA00022441"/>
    </source>
</evidence>
<reference evidence="4" key="2">
    <citation type="submission" date="2025-09" db="UniProtKB">
        <authorList>
            <consortium name="Ensembl"/>
        </authorList>
    </citation>
    <scope>IDENTIFICATION</scope>
</reference>
<dbReference type="GeneTree" id="ENSGT00940000158824"/>
<dbReference type="Gene3D" id="1.25.40.420">
    <property type="match status" value="1"/>
</dbReference>
<dbReference type="Pfam" id="PF07707">
    <property type="entry name" value="BACK"/>
    <property type="match status" value="1"/>
</dbReference>
<dbReference type="STRING" id="7757.ENSPMAP00000008361"/>
<dbReference type="Pfam" id="PF01344">
    <property type="entry name" value="Kelch_1"/>
    <property type="match status" value="2"/>
</dbReference>
<dbReference type="InterPro" id="IPR017096">
    <property type="entry name" value="BTB-kelch_protein"/>
</dbReference>
<evidence type="ECO:0000313" key="4">
    <source>
        <dbReference type="Ensembl" id="ENSPMAP00000008361.1"/>
    </source>
</evidence>
<organism evidence="4">
    <name type="scientific">Petromyzon marinus</name>
    <name type="common">Sea lamprey</name>
    <dbReference type="NCBI Taxonomy" id="7757"/>
    <lineage>
        <taxon>Eukaryota</taxon>
        <taxon>Metazoa</taxon>
        <taxon>Chordata</taxon>
        <taxon>Craniata</taxon>
        <taxon>Vertebrata</taxon>
        <taxon>Cyclostomata</taxon>
        <taxon>Hyperoartia</taxon>
        <taxon>Petromyzontiformes</taxon>
        <taxon>Petromyzontidae</taxon>
        <taxon>Petromyzon</taxon>
    </lineage>
</organism>
<dbReference type="Pfam" id="PF00651">
    <property type="entry name" value="BTB"/>
    <property type="match status" value="1"/>
</dbReference>
<dbReference type="Ensembl" id="ENSPMAT00000008399.1">
    <property type="protein sequence ID" value="ENSPMAP00000008361.1"/>
    <property type="gene ID" value="ENSPMAG00000007585.1"/>
</dbReference>
<dbReference type="InterPro" id="IPR000210">
    <property type="entry name" value="BTB/POZ_dom"/>
</dbReference>
<proteinExistence type="predicted"/>
<sequence>MKKEMRDGKMEFSDPDHPKEMLNEMNQQRHDREFTDVKLIVQGGLSVDAHRNVLASCSPYFKELIKRSFQELRALELHVEGVSAQVMEMLLEFIYTGRCVSESIAHARPLAEAARTLQIASFCRVCTAYLEKQLSVSNCLGVYAMAEALGSADLERRARAFVLTNFPELAMREEVLSVSCAQLVSLLANDDLNAKTEELVYDLAIRWVRKDICARLQHAAEVLSVVRLPFLHPSFLLNTVDNEDIVRSSEACRELVNEAKRYHMLPNSRQDMQTARTRPRAATVETKVIVLVGGRRFDGASHRSLTAVTCYNPAVDKWFPLASLPFFERDHYCVVSAGDNIYLTGGIENGVTLGEVWCYSVMSDSWGLVSRMAMARGRHSGLVYDGKLYSLGGSTVSRLDTVTNQWEALSPMPRAVHSAAAATYGGRLYMFGGINDAGRSANVMQSFLPHINSWSFIETPMIGVWTFEPLLAVVFNGLIYILGGAFSRTTTIYDPEKENIKSGPTLNYTRQCCGAVVRGNRIYATGGLVSPEGPALGNLEVLDLEKNTWTLQSGLPCALYRHGCVLIKKSF</sequence>
<dbReference type="PANTHER" id="PTHR45632:SF30">
    <property type="entry name" value="BTB DOMAIN-CONTAINING PROTEIN"/>
    <property type="match status" value="1"/>
</dbReference>
<dbReference type="AlphaFoldDB" id="S4RT21"/>
<accession>S4RT21</accession>
<name>S4RT21_PETMA</name>
<feature type="domain" description="BTB" evidence="3">
    <location>
        <begin position="35"/>
        <end position="103"/>
    </location>
</feature>
<dbReference type="InterPro" id="IPR011705">
    <property type="entry name" value="BACK"/>
</dbReference>
<dbReference type="SUPFAM" id="SSF54695">
    <property type="entry name" value="POZ domain"/>
    <property type="match status" value="1"/>
</dbReference>
<dbReference type="FunFam" id="1.25.40.420:FF:000001">
    <property type="entry name" value="Kelch-like family member 12"/>
    <property type="match status" value="1"/>
</dbReference>
<protein>
    <submittedName>
        <fullName evidence="4">Kelch like family member 29</fullName>
    </submittedName>
</protein>
<dbReference type="OMA" id="SHSYGMN"/>
<dbReference type="PIRSF" id="PIRSF037037">
    <property type="entry name" value="Kelch-like_protein_gigaxonin"/>
    <property type="match status" value="1"/>
</dbReference>
<dbReference type="SMART" id="SM00225">
    <property type="entry name" value="BTB"/>
    <property type="match status" value="1"/>
</dbReference>